<accession>A0A0P9MK29</accession>
<name>A0A0P9MK29_9PSED</name>
<dbReference type="Proteomes" id="UP000050411">
    <property type="component" value="Unassembled WGS sequence"/>
</dbReference>
<dbReference type="AlphaFoldDB" id="A0A0P9MK29"/>
<organism evidence="1 2">
    <name type="scientific">Pseudomonas congelans</name>
    <dbReference type="NCBI Taxonomy" id="200452"/>
    <lineage>
        <taxon>Bacteria</taxon>
        <taxon>Pseudomonadati</taxon>
        <taxon>Pseudomonadota</taxon>
        <taxon>Gammaproteobacteria</taxon>
        <taxon>Pseudomonadales</taxon>
        <taxon>Pseudomonadaceae</taxon>
        <taxon>Pseudomonas</taxon>
    </lineage>
</organism>
<dbReference type="PATRIC" id="fig|200452.3.peg.2415"/>
<sequence length="107" mass="12291">MPVEEFRLGTQQNSFRKRSRTCAEVKGSLAHIHSRQIRWVCMRLFLVACHEQTDAAATGSSLREFCSGRRAGRMPQGLDLPGMQMHAQTSQPLPDLRYRLVLWFVFV</sequence>
<comment type="caution">
    <text evidence="1">The sequence shown here is derived from an EMBL/GenBank/DDBJ whole genome shotgun (WGS) entry which is preliminary data.</text>
</comment>
<dbReference type="EMBL" id="LJQB01000054">
    <property type="protein sequence ID" value="KPW84628.1"/>
    <property type="molecule type" value="Genomic_DNA"/>
</dbReference>
<gene>
    <name evidence="1" type="ORF">ALO92_100582</name>
</gene>
<evidence type="ECO:0000313" key="2">
    <source>
        <dbReference type="Proteomes" id="UP000050411"/>
    </source>
</evidence>
<evidence type="ECO:0000313" key="1">
    <source>
        <dbReference type="EMBL" id="KPW84628.1"/>
    </source>
</evidence>
<protein>
    <submittedName>
        <fullName evidence="1">Uncharacterized protein</fullName>
    </submittedName>
</protein>
<proteinExistence type="predicted"/>
<reference evidence="1 2" key="1">
    <citation type="submission" date="2015-09" db="EMBL/GenBank/DDBJ databases">
        <title>Genome announcement of multiple Pseudomonas syringae strains.</title>
        <authorList>
            <person name="Thakur S."/>
            <person name="Wang P.W."/>
            <person name="Gong Y."/>
            <person name="Weir B.S."/>
            <person name="Guttman D.S."/>
        </authorList>
    </citation>
    <scope>NUCLEOTIDE SEQUENCE [LARGE SCALE GENOMIC DNA]</scope>
    <source>
        <strain evidence="1 2">ICMP19117</strain>
    </source>
</reference>